<dbReference type="AlphaFoldDB" id="A0A0B7FK39"/>
<accession>A0A0B7FK39</accession>
<protein>
    <submittedName>
        <fullName evidence="5">Uncharacterized protein</fullName>
    </submittedName>
</protein>
<dbReference type="Proteomes" id="UP000059188">
    <property type="component" value="Unassembled WGS sequence"/>
</dbReference>
<dbReference type="Pfam" id="PF00400">
    <property type="entry name" value="WD40"/>
    <property type="match status" value="3"/>
</dbReference>
<evidence type="ECO:0000313" key="6">
    <source>
        <dbReference type="Proteomes" id="UP000059188"/>
    </source>
</evidence>
<gene>
    <name evidence="5" type="ORF">RSOLAG1IB_02780</name>
</gene>
<keyword evidence="2" id="KW-0677">Repeat</keyword>
<dbReference type="SUPFAM" id="SSF50978">
    <property type="entry name" value="WD40 repeat-like"/>
    <property type="match status" value="1"/>
</dbReference>
<evidence type="ECO:0000256" key="4">
    <source>
        <dbReference type="SAM" id="MobiDB-lite"/>
    </source>
</evidence>
<dbReference type="InterPro" id="IPR036322">
    <property type="entry name" value="WD40_repeat_dom_sf"/>
</dbReference>
<sequence>MNRAKSSRAGPSQLRRPPPSTSAVDVKREEIIIDSDSEPDVIMLDGDSDSDIEFVGIVSKQGGATDNGKNVPIVNGTSATSIIPLDTHSASQGLDVDTDEESLPEGFELWDPTTPVRSTVPAIASKPETVEEERPDLAWRPPVMSWIHEECTSSRSAGAFIETRADFGRTHSSRPIIMNSLASAVVEPTPTIPLSIRMKFQRGNPSREAVKHLETAVLYSHPMTRIPGMNAPRGAVNYIAQSKGYIAVGRTYEESAAYDGGGLVLWKVKDQRARDLPAHITESRPRRNDCDILESGRKQHSIATLSFDPTNHLSLLSAGHDNTVQQWYINEEYDTIEYVGSASAKEPGCMQFHPGGGTVAVGCRRGLKLFTTTESLENKYQWYLKTKGQNVVNASWGAGRSRDNVVCGVQADDAVDGKLTLIDGNVGQCLASTNSESCCTVSVDPTGTKTAFTGSGRGGNPKRFVLRLYDPQRTGWKRIAEIGIPSSKSEVDSEVVDSAWSPDGIQLACSRADNSINVFDTRWLGQKGCMRVFRHDADQISAANADSFGVQGIAWFGSETLVSGGADHCVRVWDTRRSDPCRVIARLSGGVGCLIGSEDPQFFPLVVGDLLGNVHYLPNPQLI</sequence>
<keyword evidence="1 3" id="KW-0853">WD repeat</keyword>
<dbReference type="EMBL" id="LN679102">
    <property type="protein sequence ID" value="CEL58035.1"/>
    <property type="molecule type" value="Genomic_DNA"/>
</dbReference>
<feature type="region of interest" description="Disordered" evidence="4">
    <location>
        <begin position="1"/>
        <end position="27"/>
    </location>
</feature>
<dbReference type="InterPro" id="IPR019775">
    <property type="entry name" value="WD40_repeat_CS"/>
</dbReference>
<dbReference type="InterPro" id="IPR001680">
    <property type="entry name" value="WD40_rpt"/>
</dbReference>
<dbReference type="InterPro" id="IPR015943">
    <property type="entry name" value="WD40/YVTN_repeat-like_dom_sf"/>
</dbReference>
<dbReference type="SMART" id="SM00320">
    <property type="entry name" value="WD40"/>
    <property type="match status" value="5"/>
</dbReference>
<evidence type="ECO:0000313" key="5">
    <source>
        <dbReference type="EMBL" id="CEL58035.1"/>
    </source>
</evidence>
<dbReference type="PANTHER" id="PTHR19848">
    <property type="entry name" value="WD40 REPEAT PROTEIN"/>
    <property type="match status" value="1"/>
</dbReference>
<keyword evidence="6" id="KW-1185">Reference proteome</keyword>
<dbReference type="PROSITE" id="PS00678">
    <property type="entry name" value="WD_REPEATS_1"/>
    <property type="match status" value="1"/>
</dbReference>
<dbReference type="PANTHER" id="PTHR19848:SF8">
    <property type="entry name" value="F-BOX AND WD REPEAT DOMAIN CONTAINING 7"/>
    <property type="match status" value="1"/>
</dbReference>
<dbReference type="PROSITE" id="PS50082">
    <property type="entry name" value="WD_REPEATS_2"/>
    <property type="match status" value="1"/>
</dbReference>
<reference evidence="5 6" key="1">
    <citation type="submission" date="2014-11" db="EMBL/GenBank/DDBJ databases">
        <authorList>
            <person name="Wibberg Daniel"/>
        </authorList>
    </citation>
    <scope>NUCLEOTIDE SEQUENCE [LARGE SCALE GENOMIC DNA]</scope>
    <source>
        <strain evidence="5">Rhizoctonia solani AG1-IB 7/3/14</strain>
    </source>
</reference>
<dbReference type="OrthoDB" id="10248252at2759"/>
<dbReference type="STRING" id="1108050.A0A0B7FK39"/>
<feature type="repeat" description="WD" evidence="3">
    <location>
        <begin position="561"/>
        <end position="583"/>
    </location>
</feature>
<name>A0A0B7FK39_THACB</name>
<dbReference type="Gene3D" id="2.130.10.10">
    <property type="entry name" value="YVTN repeat-like/Quinoprotein amine dehydrogenase"/>
    <property type="match status" value="1"/>
</dbReference>
<evidence type="ECO:0000256" key="3">
    <source>
        <dbReference type="PROSITE-ProRule" id="PRU00221"/>
    </source>
</evidence>
<proteinExistence type="predicted"/>
<evidence type="ECO:0000256" key="1">
    <source>
        <dbReference type="ARBA" id="ARBA00022574"/>
    </source>
</evidence>
<organism evidence="5 6">
    <name type="scientific">Thanatephorus cucumeris (strain AG1-IB / isolate 7/3/14)</name>
    <name type="common">Lettuce bottom rot fungus</name>
    <name type="synonym">Rhizoctonia solani</name>
    <dbReference type="NCBI Taxonomy" id="1108050"/>
    <lineage>
        <taxon>Eukaryota</taxon>
        <taxon>Fungi</taxon>
        <taxon>Dikarya</taxon>
        <taxon>Basidiomycota</taxon>
        <taxon>Agaricomycotina</taxon>
        <taxon>Agaricomycetes</taxon>
        <taxon>Cantharellales</taxon>
        <taxon>Ceratobasidiaceae</taxon>
        <taxon>Rhizoctonia</taxon>
        <taxon>Rhizoctonia solani AG-1</taxon>
    </lineage>
</organism>
<evidence type="ECO:0000256" key="2">
    <source>
        <dbReference type="ARBA" id="ARBA00022737"/>
    </source>
</evidence>